<dbReference type="PANTHER" id="PTHR43080">
    <property type="entry name" value="CBS DOMAIN-CONTAINING PROTEIN CBSX3, MITOCHONDRIAL"/>
    <property type="match status" value="1"/>
</dbReference>
<dbReference type="CDD" id="cd04623">
    <property type="entry name" value="CBS_pair_bac_euk"/>
    <property type="match status" value="1"/>
</dbReference>
<evidence type="ECO:0000256" key="2">
    <source>
        <dbReference type="PROSITE-ProRule" id="PRU00703"/>
    </source>
</evidence>
<name>A0A1M6F1P6_9ACTN</name>
<dbReference type="Proteomes" id="UP000184512">
    <property type="component" value="Unassembled WGS sequence"/>
</dbReference>
<accession>A0A1M6F1P6</accession>
<dbReference type="PROSITE" id="PS51371">
    <property type="entry name" value="CBS"/>
    <property type="match status" value="2"/>
</dbReference>
<proteinExistence type="predicted"/>
<evidence type="ECO:0000256" key="1">
    <source>
        <dbReference type="ARBA" id="ARBA00023122"/>
    </source>
</evidence>
<protein>
    <submittedName>
        <fullName evidence="4">CBS domain-containing protein</fullName>
    </submittedName>
</protein>
<dbReference type="InterPro" id="IPR044725">
    <property type="entry name" value="CBSX3_CBS_dom"/>
</dbReference>
<dbReference type="InterPro" id="IPR046342">
    <property type="entry name" value="CBS_dom_sf"/>
</dbReference>
<sequence length="142" mass="15159">MRISDVINHKGSEVVTARPDDNVAHLVGLLSSRNIGAVVIADADGAVVGIAGERDIVRALDRSGAGALDEPISSLMTPDVFTCGMDDDLAEVAAAMTEHRIRHFPVLVDGRLTAIVSIGDLVKNRIDQLQSEQEHLVNYLHG</sequence>
<dbReference type="AlphaFoldDB" id="A0A1M6F1P6"/>
<keyword evidence="5" id="KW-1185">Reference proteome</keyword>
<dbReference type="InterPro" id="IPR000644">
    <property type="entry name" value="CBS_dom"/>
</dbReference>
<evidence type="ECO:0000313" key="5">
    <source>
        <dbReference type="Proteomes" id="UP000184512"/>
    </source>
</evidence>
<dbReference type="Pfam" id="PF00571">
    <property type="entry name" value="CBS"/>
    <property type="match status" value="2"/>
</dbReference>
<dbReference type="OrthoDB" id="9807125at2"/>
<dbReference type="EMBL" id="FQZG01000019">
    <property type="protein sequence ID" value="SHI91590.1"/>
    <property type="molecule type" value="Genomic_DNA"/>
</dbReference>
<feature type="domain" description="CBS" evidence="3">
    <location>
        <begin position="76"/>
        <end position="131"/>
    </location>
</feature>
<reference evidence="5" key="1">
    <citation type="submission" date="2016-11" db="EMBL/GenBank/DDBJ databases">
        <authorList>
            <person name="Varghese N."/>
            <person name="Submissions S."/>
        </authorList>
    </citation>
    <scope>NUCLEOTIDE SEQUENCE [LARGE SCALE GENOMIC DNA]</scope>
    <source>
        <strain evidence="5">DSM 12906</strain>
    </source>
</reference>
<dbReference type="SUPFAM" id="SSF54631">
    <property type="entry name" value="CBS-domain pair"/>
    <property type="match status" value="1"/>
</dbReference>
<dbReference type="SMART" id="SM00116">
    <property type="entry name" value="CBS"/>
    <property type="match status" value="2"/>
</dbReference>
<dbReference type="InterPro" id="IPR051257">
    <property type="entry name" value="Diverse_CBS-Domain"/>
</dbReference>
<feature type="domain" description="CBS" evidence="3">
    <location>
        <begin position="7"/>
        <end position="70"/>
    </location>
</feature>
<dbReference type="STRING" id="1123357.SAMN02745244_01338"/>
<evidence type="ECO:0000259" key="3">
    <source>
        <dbReference type="PROSITE" id="PS51371"/>
    </source>
</evidence>
<evidence type="ECO:0000313" key="4">
    <source>
        <dbReference type="EMBL" id="SHI91590.1"/>
    </source>
</evidence>
<gene>
    <name evidence="4" type="ORF">SAMN02745244_01338</name>
</gene>
<keyword evidence="1 2" id="KW-0129">CBS domain</keyword>
<dbReference type="RefSeq" id="WP_073186760.1">
    <property type="nucleotide sequence ID" value="NZ_FQZG01000019.1"/>
</dbReference>
<dbReference type="Gene3D" id="3.10.580.10">
    <property type="entry name" value="CBS-domain"/>
    <property type="match status" value="1"/>
</dbReference>
<organism evidence="4 5">
    <name type="scientific">Tessaracoccus bendigoensis DSM 12906</name>
    <dbReference type="NCBI Taxonomy" id="1123357"/>
    <lineage>
        <taxon>Bacteria</taxon>
        <taxon>Bacillati</taxon>
        <taxon>Actinomycetota</taxon>
        <taxon>Actinomycetes</taxon>
        <taxon>Propionibacteriales</taxon>
        <taxon>Propionibacteriaceae</taxon>
        <taxon>Tessaracoccus</taxon>
    </lineage>
</organism>
<dbReference type="PANTHER" id="PTHR43080:SF2">
    <property type="entry name" value="CBS DOMAIN-CONTAINING PROTEIN"/>
    <property type="match status" value="1"/>
</dbReference>